<comment type="caution">
    <text evidence="3">The sequence shown here is derived from an EMBL/GenBank/DDBJ whole genome shotgun (WGS) entry which is preliminary data.</text>
</comment>
<evidence type="ECO:0000313" key="3">
    <source>
        <dbReference type="EMBL" id="KAI9634424.1"/>
    </source>
</evidence>
<feature type="signal peptide" evidence="2">
    <location>
        <begin position="1"/>
        <end position="32"/>
    </location>
</feature>
<dbReference type="RefSeq" id="XP_052944201.1">
    <property type="nucleotide sequence ID" value="XM_053087501.1"/>
</dbReference>
<gene>
    <name evidence="3" type="ORF">MKK02DRAFT_28171</name>
</gene>
<feature type="region of interest" description="Disordered" evidence="1">
    <location>
        <begin position="88"/>
        <end position="114"/>
    </location>
</feature>
<keyword evidence="4" id="KW-1185">Reference proteome</keyword>
<organism evidence="3 4">
    <name type="scientific">Dioszegia hungarica</name>
    <dbReference type="NCBI Taxonomy" id="4972"/>
    <lineage>
        <taxon>Eukaryota</taxon>
        <taxon>Fungi</taxon>
        <taxon>Dikarya</taxon>
        <taxon>Basidiomycota</taxon>
        <taxon>Agaricomycotina</taxon>
        <taxon>Tremellomycetes</taxon>
        <taxon>Tremellales</taxon>
        <taxon>Bulleribasidiaceae</taxon>
        <taxon>Dioszegia</taxon>
    </lineage>
</organism>
<dbReference type="GeneID" id="77726706"/>
<evidence type="ECO:0000256" key="2">
    <source>
        <dbReference type="SAM" id="SignalP"/>
    </source>
</evidence>
<reference evidence="3" key="1">
    <citation type="journal article" date="2022" name="G3 (Bethesda)">
        <title>High quality genome of the basidiomycete yeast Dioszegia hungarica PDD-24b-2 isolated from cloud water.</title>
        <authorList>
            <person name="Jarrige D."/>
            <person name="Haridas S."/>
            <person name="Bleykasten-Grosshans C."/>
            <person name="Joly M."/>
            <person name="Nadalig T."/>
            <person name="Sancelme M."/>
            <person name="Vuilleumier S."/>
            <person name="Grigoriev I.V."/>
            <person name="Amato P."/>
            <person name="Bringel F."/>
        </authorList>
    </citation>
    <scope>NUCLEOTIDE SEQUENCE</scope>
    <source>
        <strain evidence="3">PDD-24b-2</strain>
    </source>
</reference>
<sequence>MSPHTQTLHPSLPLAILFILIALAFAPASTQAYNPYIGCRSMCNAAYMSCMQVYVGGSQSEEGSKGCIHAQYAFYHAFPSRPLLILPRPPSPAINPPASRTSVPQSNYAQSTKE</sequence>
<accession>A0AA38LU69</accession>
<dbReference type="Proteomes" id="UP001164286">
    <property type="component" value="Unassembled WGS sequence"/>
</dbReference>
<keyword evidence="2" id="KW-0732">Signal</keyword>
<proteinExistence type="predicted"/>
<name>A0AA38LU69_9TREE</name>
<dbReference type="EMBL" id="JAKWFO010000007">
    <property type="protein sequence ID" value="KAI9634424.1"/>
    <property type="molecule type" value="Genomic_DNA"/>
</dbReference>
<feature type="chain" id="PRO_5041243927" evidence="2">
    <location>
        <begin position="33"/>
        <end position="114"/>
    </location>
</feature>
<protein>
    <submittedName>
        <fullName evidence="3">Uncharacterized protein</fullName>
    </submittedName>
</protein>
<evidence type="ECO:0000256" key="1">
    <source>
        <dbReference type="SAM" id="MobiDB-lite"/>
    </source>
</evidence>
<evidence type="ECO:0000313" key="4">
    <source>
        <dbReference type="Proteomes" id="UP001164286"/>
    </source>
</evidence>
<feature type="compositionally biased region" description="Polar residues" evidence="1">
    <location>
        <begin position="101"/>
        <end position="114"/>
    </location>
</feature>
<dbReference type="AlphaFoldDB" id="A0AA38LU69"/>